<dbReference type="Gene3D" id="3.40.50.150">
    <property type="entry name" value="Vaccinia Virus protein VP39"/>
    <property type="match status" value="1"/>
</dbReference>
<evidence type="ECO:0000256" key="7">
    <source>
        <dbReference type="ARBA" id="ARBA00047942"/>
    </source>
</evidence>
<proteinExistence type="predicted"/>
<keyword evidence="3" id="KW-0808">Transferase</keyword>
<evidence type="ECO:0000256" key="6">
    <source>
        <dbReference type="ARBA" id="ARBA00023125"/>
    </source>
</evidence>
<dbReference type="AlphaFoldDB" id="A0A9X4JCA4"/>
<evidence type="ECO:0000313" key="10">
    <source>
        <dbReference type="Proteomes" id="UP001142444"/>
    </source>
</evidence>
<reference evidence="9" key="1">
    <citation type="submission" date="2022-11" db="EMBL/GenBank/DDBJ databases">
        <authorList>
            <person name="Kamali M."/>
            <person name="Peak L."/>
            <person name="Go Y.Y."/>
            <person name="Balasuriya U.B.R."/>
            <person name="Carossino M."/>
        </authorList>
    </citation>
    <scope>NUCLEOTIDE SEQUENCE</scope>
    <source>
        <strain evidence="9">4524</strain>
    </source>
</reference>
<keyword evidence="6" id="KW-0238">DNA-binding</keyword>
<dbReference type="InterPro" id="IPR050953">
    <property type="entry name" value="N4_N6_ade-DNA_methylase"/>
</dbReference>
<dbReference type="GO" id="GO:0003677">
    <property type="term" value="F:DNA binding"/>
    <property type="evidence" value="ECO:0007669"/>
    <property type="project" value="UniProtKB-KW"/>
</dbReference>
<dbReference type="PROSITE" id="PS00092">
    <property type="entry name" value="N6_MTASE"/>
    <property type="match status" value="1"/>
</dbReference>
<sequence>MSFNKINNISFLKGNGIYYTNKELANEMIDNLNIDYTKRFSLIEPAVGEGHILYLIIERFLKKNKEKDFEYIKSFLEQNIFAFDIRNDAVISCKKKLDCLLSDYYNNGEINWNVFCFDALDFEKLAYLFNKFDYVISNPPYISRRNINQDDVLKIKKNSDFCSRFNFDMYYYFFEIGIKFWNRKGNVVYITPNSYLRAKSAEILLNYIIENRFLEKVIDYGDELKFEGATTYTAITVLSEGNNNISIFNKQSDIVKEIKYRTLKSNKDIYLYNTCFELDEPYVILGDIANIKNGLATLQDKVFIINEDEVIKESKKFLFFKKGNICYKIEKDLLKIAIKPSNNIGKKFIIFPYDENHKKIVLDNTYPLAYRYLKSNLSDEYKYKYFIYFGRTQGFLNYHNRKIIIPKVANLSKEPFKLMNHGFVLSGLSICFYDNYTTDIYNKIISYLNSSKVIDFLSVLSKNYSSGYKSISSKDLKKIKIPRRILMR</sequence>
<evidence type="ECO:0000259" key="8">
    <source>
        <dbReference type="Pfam" id="PF07669"/>
    </source>
</evidence>
<dbReference type="GO" id="GO:0009307">
    <property type="term" value="P:DNA restriction-modification system"/>
    <property type="evidence" value="ECO:0007669"/>
    <property type="project" value="UniProtKB-KW"/>
</dbReference>
<dbReference type="RefSeq" id="WP_275217870.1">
    <property type="nucleotide sequence ID" value="NZ_JAPHVQ010000005.1"/>
</dbReference>
<evidence type="ECO:0000256" key="5">
    <source>
        <dbReference type="ARBA" id="ARBA00022747"/>
    </source>
</evidence>
<dbReference type="GO" id="GO:0032259">
    <property type="term" value="P:methylation"/>
    <property type="evidence" value="ECO:0007669"/>
    <property type="project" value="UniProtKB-KW"/>
</dbReference>
<evidence type="ECO:0000256" key="1">
    <source>
        <dbReference type="ARBA" id="ARBA00011900"/>
    </source>
</evidence>
<gene>
    <name evidence="9" type="ORF">OQ257_06330</name>
</gene>
<dbReference type="PANTHER" id="PTHR33841:SF6">
    <property type="entry name" value="TYPE II METHYLTRANSFERASE M.HINDII"/>
    <property type="match status" value="1"/>
</dbReference>
<name>A0A9X4JCA4_ACTEU</name>
<dbReference type="Pfam" id="PF07669">
    <property type="entry name" value="Eco57I"/>
    <property type="match status" value="1"/>
</dbReference>
<keyword evidence="10" id="KW-1185">Reference proteome</keyword>
<dbReference type="InterPro" id="IPR002052">
    <property type="entry name" value="DNA_methylase_N6_adenine_CS"/>
</dbReference>
<reference evidence="9" key="2">
    <citation type="journal article" date="2023" name="Pathogens">
        <title>Pathological Features and Genomic Characterization of an Actinobacillus equuli subsp. equuli Bearing Unique Virulence-Associated Genes from an Adult Horse with Pleuropneumonia.</title>
        <authorList>
            <person name="Kamali M."/>
            <person name="Carossino M."/>
            <person name="Del Piero F."/>
            <person name="Peak L."/>
            <person name="Mitchell M.S."/>
            <person name="Willette J."/>
            <person name="Baker R."/>
            <person name="Li F."/>
            <person name="Kenez A."/>
            <person name="Balasuriya U.B.R."/>
            <person name="Go Y.Y."/>
        </authorList>
    </citation>
    <scope>NUCLEOTIDE SEQUENCE</scope>
    <source>
        <strain evidence="9">4524</strain>
    </source>
</reference>
<accession>A0A9X4JCA4</accession>
<dbReference type="EC" id="2.1.1.72" evidence="1"/>
<dbReference type="Proteomes" id="UP001142444">
    <property type="component" value="Unassembled WGS sequence"/>
</dbReference>
<comment type="catalytic activity">
    <reaction evidence="7">
        <text>a 2'-deoxyadenosine in DNA + S-adenosyl-L-methionine = an N(6)-methyl-2'-deoxyadenosine in DNA + S-adenosyl-L-homocysteine + H(+)</text>
        <dbReference type="Rhea" id="RHEA:15197"/>
        <dbReference type="Rhea" id="RHEA-COMP:12418"/>
        <dbReference type="Rhea" id="RHEA-COMP:12419"/>
        <dbReference type="ChEBI" id="CHEBI:15378"/>
        <dbReference type="ChEBI" id="CHEBI:57856"/>
        <dbReference type="ChEBI" id="CHEBI:59789"/>
        <dbReference type="ChEBI" id="CHEBI:90615"/>
        <dbReference type="ChEBI" id="CHEBI:90616"/>
        <dbReference type="EC" id="2.1.1.72"/>
    </reaction>
</comment>
<evidence type="ECO:0000256" key="3">
    <source>
        <dbReference type="ARBA" id="ARBA00022679"/>
    </source>
</evidence>
<evidence type="ECO:0000256" key="4">
    <source>
        <dbReference type="ARBA" id="ARBA00022691"/>
    </source>
</evidence>
<keyword evidence="2 9" id="KW-0489">Methyltransferase</keyword>
<evidence type="ECO:0000313" key="9">
    <source>
        <dbReference type="EMBL" id="MDE8034781.1"/>
    </source>
</evidence>
<organism evidence="9 10">
    <name type="scientific">Actinobacillus equuli subsp. equuli</name>
    <dbReference type="NCBI Taxonomy" id="202947"/>
    <lineage>
        <taxon>Bacteria</taxon>
        <taxon>Pseudomonadati</taxon>
        <taxon>Pseudomonadota</taxon>
        <taxon>Gammaproteobacteria</taxon>
        <taxon>Pasteurellales</taxon>
        <taxon>Pasteurellaceae</taxon>
        <taxon>Actinobacillus</taxon>
    </lineage>
</organism>
<keyword evidence="5" id="KW-0680">Restriction system</keyword>
<dbReference type="InterPro" id="IPR011639">
    <property type="entry name" value="MethylTrfase_TaqI-like_dom"/>
</dbReference>
<comment type="caution">
    <text evidence="9">The sequence shown here is derived from an EMBL/GenBank/DDBJ whole genome shotgun (WGS) entry which is preliminary data.</text>
</comment>
<feature type="domain" description="Type II methyltransferase M.TaqI-like" evidence="8">
    <location>
        <begin position="58"/>
        <end position="223"/>
    </location>
</feature>
<dbReference type="PANTHER" id="PTHR33841">
    <property type="entry name" value="DNA METHYLTRANSFERASE YEEA-RELATED"/>
    <property type="match status" value="1"/>
</dbReference>
<keyword evidence="4" id="KW-0949">S-adenosyl-L-methionine</keyword>
<dbReference type="EMBL" id="JAPHVQ010000005">
    <property type="protein sequence ID" value="MDE8034781.1"/>
    <property type="molecule type" value="Genomic_DNA"/>
</dbReference>
<dbReference type="PRINTS" id="PR00507">
    <property type="entry name" value="N12N6MTFRASE"/>
</dbReference>
<dbReference type="InterPro" id="IPR029063">
    <property type="entry name" value="SAM-dependent_MTases_sf"/>
</dbReference>
<dbReference type="SUPFAM" id="SSF53335">
    <property type="entry name" value="S-adenosyl-L-methionine-dependent methyltransferases"/>
    <property type="match status" value="1"/>
</dbReference>
<evidence type="ECO:0000256" key="2">
    <source>
        <dbReference type="ARBA" id="ARBA00022603"/>
    </source>
</evidence>
<dbReference type="GO" id="GO:0009007">
    <property type="term" value="F:site-specific DNA-methyltransferase (adenine-specific) activity"/>
    <property type="evidence" value="ECO:0007669"/>
    <property type="project" value="UniProtKB-EC"/>
</dbReference>
<protein>
    <recommendedName>
        <fullName evidence="1">site-specific DNA-methyltransferase (adenine-specific)</fullName>
        <ecNumber evidence="1">2.1.1.72</ecNumber>
    </recommendedName>
</protein>